<comment type="catalytic activity">
    <reaction evidence="7">
        <text>a quinone + NADH + 5 H(+)(in) = a quinol + NAD(+) + 4 H(+)(out)</text>
        <dbReference type="Rhea" id="RHEA:57888"/>
        <dbReference type="ChEBI" id="CHEBI:15378"/>
        <dbReference type="ChEBI" id="CHEBI:24646"/>
        <dbReference type="ChEBI" id="CHEBI:57540"/>
        <dbReference type="ChEBI" id="CHEBI:57945"/>
        <dbReference type="ChEBI" id="CHEBI:132124"/>
    </reaction>
</comment>
<dbReference type="GO" id="GO:0009060">
    <property type="term" value="P:aerobic respiration"/>
    <property type="evidence" value="ECO:0007669"/>
    <property type="project" value="TreeGrafter"/>
</dbReference>
<keyword evidence="7" id="KW-0472">Membrane</keyword>
<dbReference type="STRING" id="222136.BBW65_03595"/>
<dbReference type="GO" id="GO:0008137">
    <property type="term" value="F:NADH dehydrogenase (ubiquinone) activity"/>
    <property type="evidence" value="ECO:0007669"/>
    <property type="project" value="InterPro"/>
</dbReference>
<dbReference type="GO" id="GO:0045271">
    <property type="term" value="C:respiratory chain complex I"/>
    <property type="evidence" value="ECO:0007669"/>
    <property type="project" value="TreeGrafter"/>
</dbReference>
<protein>
    <recommendedName>
        <fullName evidence="7">NADH-quinone oxidoreductase subunit B</fullName>
        <ecNumber evidence="7">7.1.1.-</ecNumber>
    </recommendedName>
    <alternativeName>
        <fullName evidence="7">NADH dehydrogenase I subunit B</fullName>
    </alternativeName>
    <alternativeName>
        <fullName evidence="7">NDH-1 subunit B</fullName>
    </alternativeName>
</protein>
<evidence type="ECO:0000256" key="6">
    <source>
        <dbReference type="ARBA" id="ARBA00023027"/>
    </source>
</evidence>
<dbReference type="GO" id="GO:0048038">
    <property type="term" value="F:quinone binding"/>
    <property type="evidence" value="ECO:0007669"/>
    <property type="project" value="UniProtKB-KW"/>
</dbReference>
<comment type="subcellular location">
    <subcellularLocation>
        <location evidence="7">Cell membrane</location>
        <topology evidence="7">Peripheral membrane protein</topology>
        <orientation evidence="7">Cytoplasmic side</orientation>
    </subcellularLocation>
</comment>
<dbReference type="AlphaFoldDB" id="A0A1B1U566"/>
<dbReference type="PANTHER" id="PTHR11995">
    <property type="entry name" value="NADH DEHYDROGENASE"/>
    <property type="match status" value="1"/>
</dbReference>
<gene>
    <name evidence="7" type="primary">nuoB</name>
    <name evidence="10" type="ORF">BBW65_03595</name>
</gene>
<comment type="cofactor">
    <cofactor evidence="7">
        <name>[4Fe-4S] cluster</name>
        <dbReference type="ChEBI" id="CHEBI:49883"/>
    </cofactor>
    <text evidence="7">Binds 1 [4Fe-4S] cluster.</text>
</comment>
<evidence type="ECO:0000259" key="9">
    <source>
        <dbReference type="Pfam" id="PF01058"/>
    </source>
</evidence>
<dbReference type="GO" id="GO:0015990">
    <property type="term" value="P:electron transport coupled proton transport"/>
    <property type="evidence" value="ECO:0007669"/>
    <property type="project" value="TreeGrafter"/>
</dbReference>
<dbReference type="InterPro" id="IPR006138">
    <property type="entry name" value="NADH_UQ_OxRdtase_20Kd_su"/>
</dbReference>
<dbReference type="GO" id="GO:0005506">
    <property type="term" value="F:iron ion binding"/>
    <property type="evidence" value="ECO:0007669"/>
    <property type="project" value="UniProtKB-UniRule"/>
</dbReference>
<feature type="domain" description="NADH:ubiquinone oxidoreductase-like 20kDa subunit" evidence="9">
    <location>
        <begin position="37"/>
        <end position="146"/>
    </location>
</feature>
<evidence type="ECO:0000313" key="11">
    <source>
        <dbReference type="Proteomes" id="UP000092884"/>
    </source>
</evidence>
<sequence length="168" mass="18701">MGIENLVQNDVILTRLDALFNWGRKNSLWPMIFGTACCAIEFMSSVSSRHDLSRFGAEVMRFSPRQADLMIVAGTISFKQAPILKEIYDQMCDPKWVVSMGACACSGGFYDNYTTLQGIDQIIPVDVYISGCPPRPEGIIDAIVAIQEKISSESIKDRHKDFKGLLDV</sequence>
<evidence type="ECO:0000256" key="2">
    <source>
        <dbReference type="ARBA" id="ARBA00022448"/>
    </source>
</evidence>
<dbReference type="Proteomes" id="UP000092884">
    <property type="component" value="Chromosome"/>
</dbReference>
<keyword evidence="5 7" id="KW-1278">Translocase</keyword>
<feature type="binding site" evidence="7">
    <location>
        <position position="38"/>
    </location>
    <ligand>
        <name>[4Fe-4S] cluster</name>
        <dbReference type="ChEBI" id="CHEBI:49883"/>
    </ligand>
</feature>
<dbReference type="HAMAP" id="MF_01356">
    <property type="entry name" value="NDH1_NuoB"/>
    <property type="match status" value="1"/>
</dbReference>
<keyword evidence="7" id="KW-1003">Cell membrane</keyword>
<dbReference type="NCBIfam" id="NF005012">
    <property type="entry name" value="PRK06411.1"/>
    <property type="match status" value="1"/>
</dbReference>
<keyword evidence="3" id="KW-0997">Cell inner membrane</keyword>
<dbReference type="OrthoDB" id="9786737at2"/>
<dbReference type="PANTHER" id="PTHR11995:SF14">
    <property type="entry name" value="NADH DEHYDROGENASE [UBIQUINONE] IRON-SULFUR PROTEIN 7, MITOCHONDRIAL"/>
    <property type="match status" value="1"/>
</dbReference>
<keyword evidence="4 7" id="KW-0874">Quinone</keyword>
<dbReference type="GO" id="GO:0051539">
    <property type="term" value="F:4 iron, 4 sulfur cluster binding"/>
    <property type="evidence" value="ECO:0007669"/>
    <property type="project" value="UniProtKB-KW"/>
</dbReference>
<evidence type="ECO:0000256" key="4">
    <source>
        <dbReference type="ARBA" id="ARBA00022719"/>
    </source>
</evidence>
<dbReference type="GO" id="GO:0050136">
    <property type="term" value="F:NADH dehydrogenase (quinone) (non-electrogenic) activity"/>
    <property type="evidence" value="ECO:0007669"/>
    <property type="project" value="UniProtKB-UniRule"/>
</dbReference>
<dbReference type="Pfam" id="PF01058">
    <property type="entry name" value="Oxidored_q6"/>
    <property type="match status" value="1"/>
</dbReference>
<keyword evidence="11" id="KW-1185">Reference proteome</keyword>
<comment type="function">
    <text evidence="7">NDH-1 shuttles electrons from NADH, via FMN and iron-sulfur (Fe-S) centers, to quinones in the respiratory chain. The immediate electron acceptor for the enzyme in this species is believed to be ubiquinone. Couples the redox reaction to proton translocation (for every two electrons transferred, four hydrogen ions are translocated across the cytoplasmic membrane), and thus conserves the redox energy in a proton gradient.</text>
</comment>
<keyword evidence="7 8" id="KW-0411">Iron-sulfur</keyword>
<feature type="binding site" evidence="7">
    <location>
        <position position="37"/>
    </location>
    <ligand>
        <name>[4Fe-4S] cluster</name>
        <dbReference type="ChEBI" id="CHEBI:49883"/>
    </ligand>
</feature>
<feature type="binding site" evidence="7">
    <location>
        <position position="132"/>
    </location>
    <ligand>
        <name>[4Fe-4S] cluster</name>
        <dbReference type="ChEBI" id="CHEBI:49883"/>
    </ligand>
</feature>
<comment type="similarity">
    <text evidence="1 7 8">Belongs to the complex I 20 kDa subunit family.</text>
</comment>
<keyword evidence="7 8" id="KW-0004">4Fe-4S</keyword>
<name>A0A1B1U566_9HELI</name>
<evidence type="ECO:0000256" key="7">
    <source>
        <dbReference type="HAMAP-Rule" id="MF_01356"/>
    </source>
</evidence>
<dbReference type="Gene3D" id="3.40.50.12280">
    <property type="match status" value="1"/>
</dbReference>
<keyword evidence="7 8" id="KW-0479">Metal-binding</keyword>
<dbReference type="FunFam" id="3.40.50.12280:FF:000002">
    <property type="entry name" value="NADH-quinone oxidoreductase subunit B"/>
    <property type="match status" value="1"/>
</dbReference>
<keyword evidence="7" id="KW-0830">Ubiquinone</keyword>
<evidence type="ECO:0000256" key="3">
    <source>
        <dbReference type="ARBA" id="ARBA00022519"/>
    </source>
</evidence>
<accession>A0A1B1U566</accession>
<keyword evidence="7 8" id="KW-0408">Iron</keyword>
<dbReference type="KEGG" id="het:BBW65_03595"/>
<dbReference type="EC" id="7.1.1.-" evidence="7"/>
<evidence type="ECO:0000256" key="1">
    <source>
        <dbReference type="ARBA" id="ARBA00009173"/>
    </source>
</evidence>
<keyword evidence="6 7" id="KW-0520">NAD</keyword>
<dbReference type="NCBIfam" id="TIGR01957">
    <property type="entry name" value="nuoB_fam"/>
    <property type="match status" value="1"/>
</dbReference>
<evidence type="ECO:0000313" key="10">
    <source>
        <dbReference type="EMBL" id="ANV97937.1"/>
    </source>
</evidence>
<proteinExistence type="inferred from homology"/>
<organism evidence="10 11">
    <name type="scientific">Helicobacter enhydrae</name>
    <dbReference type="NCBI Taxonomy" id="222136"/>
    <lineage>
        <taxon>Bacteria</taxon>
        <taxon>Pseudomonadati</taxon>
        <taxon>Campylobacterota</taxon>
        <taxon>Epsilonproteobacteria</taxon>
        <taxon>Campylobacterales</taxon>
        <taxon>Helicobacteraceae</taxon>
        <taxon>Helicobacter</taxon>
    </lineage>
</organism>
<evidence type="ECO:0000256" key="5">
    <source>
        <dbReference type="ARBA" id="ARBA00022967"/>
    </source>
</evidence>
<dbReference type="GO" id="GO:0005886">
    <property type="term" value="C:plasma membrane"/>
    <property type="evidence" value="ECO:0007669"/>
    <property type="project" value="UniProtKB-SubCell"/>
</dbReference>
<dbReference type="RefSeq" id="WP_066339825.1">
    <property type="nucleotide sequence ID" value="NZ_CP016503.1"/>
</dbReference>
<reference evidence="11" key="1">
    <citation type="submission" date="2016-07" db="EMBL/GenBank/DDBJ databases">
        <authorList>
            <person name="Florea S."/>
            <person name="Webb J.S."/>
            <person name="Jaromczyk J."/>
            <person name="Schardl C.L."/>
        </authorList>
    </citation>
    <scope>NUCLEOTIDE SEQUENCE [LARGE SCALE GENOMIC DNA]</scope>
    <source>
        <strain evidence="11">MIT 01-6242</strain>
    </source>
</reference>
<keyword evidence="2 7" id="KW-0813">Transport</keyword>
<evidence type="ECO:0000256" key="8">
    <source>
        <dbReference type="RuleBase" id="RU004464"/>
    </source>
</evidence>
<comment type="subunit">
    <text evidence="7">NDH-1 is composed of 14 different subunits. Subunits NuoB, C, D, E, F, and G constitute the peripheral sector of the complex.</text>
</comment>
<feature type="binding site" evidence="7">
    <location>
        <position position="103"/>
    </location>
    <ligand>
        <name>[4Fe-4S] cluster</name>
        <dbReference type="ChEBI" id="CHEBI:49883"/>
    </ligand>
</feature>
<dbReference type="SUPFAM" id="SSF56770">
    <property type="entry name" value="HydA/Nqo6-like"/>
    <property type="match status" value="1"/>
</dbReference>
<dbReference type="InterPro" id="IPR006137">
    <property type="entry name" value="NADH_UbQ_OxRdtase-like_20kDa"/>
</dbReference>
<dbReference type="EMBL" id="CP016503">
    <property type="protein sequence ID" value="ANV97937.1"/>
    <property type="molecule type" value="Genomic_DNA"/>
</dbReference>